<dbReference type="PANTHER" id="PTHR24096">
    <property type="entry name" value="LONG-CHAIN-FATTY-ACID--COA LIGASE"/>
    <property type="match status" value="1"/>
</dbReference>
<dbReference type="InterPro" id="IPR025110">
    <property type="entry name" value="AMP-bd_C"/>
</dbReference>
<organism evidence="5 6">
    <name type="scientific">Phycomyces blakesleeanus (strain ATCC 8743b / DSM 1359 / FGSC 10004 / NBRC 33097 / NRRL 1555)</name>
    <dbReference type="NCBI Taxonomy" id="763407"/>
    <lineage>
        <taxon>Eukaryota</taxon>
        <taxon>Fungi</taxon>
        <taxon>Fungi incertae sedis</taxon>
        <taxon>Mucoromycota</taxon>
        <taxon>Mucoromycotina</taxon>
        <taxon>Mucoromycetes</taxon>
        <taxon>Mucorales</taxon>
        <taxon>Phycomycetaceae</taxon>
        <taxon>Phycomyces</taxon>
    </lineage>
</organism>
<dbReference type="Gene3D" id="3.30.300.30">
    <property type="match status" value="1"/>
</dbReference>
<dbReference type="OrthoDB" id="6509636at2759"/>
<dbReference type="GO" id="GO:0016405">
    <property type="term" value="F:CoA-ligase activity"/>
    <property type="evidence" value="ECO:0007669"/>
    <property type="project" value="TreeGrafter"/>
</dbReference>
<dbReference type="InterPro" id="IPR042099">
    <property type="entry name" value="ANL_N_sf"/>
</dbReference>
<feature type="domain" description="AMP-binding enzyme C-terminal" evidence="4">
    <location>
        <begin position="440"/>
        <end position="518"/>
    </location>
</feature>
<evidence type="ECO:0000256" key="1">
    <source>
        <dbReference type="ARBA" id="ARBA00006432"/>
    </source>
</evidence>
<dbReference type="Pfam" id="PF13193">
    <property type="entry name" value="AMP-binding_C"/>
    <property type="match status" value="1"/>
</dbReference>
<proteinExistence type="inferred from homology"/>
<keyword evidence="6" id="KW-1185">Reference proteome</keyword>
<dbReference type="EMBL" id="KV440972">
    <property type="protein sequence ID" value="OAD79899.1"/>
    <property type="molecule type" value="Genomic_DNA"/>
</dbReference>
<evidence type="ECO:0000256" key="2">
    <source>
        <dbReference type="ARBA" id="ARBA00022598"/>
    </source>
</evidence>
<evidence type="ECO:0000259" key="3">
    <source>
        <dbReference type="Pfam" id="PF00501"/>
    </source>
</evidence>
<dbReference type="PANTHER" id="PTHR24096:SF149">
    <property type="entry name" value="AMP-BINDING DOMAIN-CONTAINING PROTEIN-RELATED"/>
    <property type="match status" value="1"/>
</dbReference>
<name>A0A167QLY2_PHYB8</name>
<dbReference type="AlphaFoldDB" id="A0A167QLY2"/>
<dbReference type="SUPFAM" id="SSF56801">
    <property type="entry name" value="Acetyl-CoA synthetase-like"/>
    <property type="match status" value="1"/>
</dbReference>
<evidence type="ECO:0008006" key="7">
    <source>
        <dbReference type="Google" id="ProtNLM"/>
    </source>
</evidence>
<comment type="similarity">
    <text evidence="1">Belongs to the ATP-dependent AMP-binding enzyme family.</text>
</comment>
<feature type="domain" description="AMP-dependent synthetase/ligase" evidence="3">
    <location>
        <begin position="28"/>
        <end position="389"/>
    </location>
</feature>
<gene>
    <name evidence="5" type="ORF">PHYBLDRAFT_58942</name>
</gene>
<reference evidence="6" key="1">
    <citation type="submission" date="2015-06" db="EMBL/GenBank/DDBJ databases">
        <title>Expansion of signal transduction pathways in fungi by whole-genome duplication.</title>
        <authorList>
            <consortium name="DOE Joint Genome Institute"/>
            <person name="Corrochano L.M."/>
            <person name="Kuo A."/>
            <person name="Marcet-Houben M."/>
            <person name="Polaino S."/>
            <person name="Salamov A."/>
            <person name="Villalobos J.M."/>
            <person name="Alvarez M.I."/>
            <person name="Avalos J."/>
            <person name="Benito E.P."/>
            <person name="Benoit I."/>
            <person name="Burger G."/>
            <person name="Camino L.P."/>
            <person name="Canovas D."/>
            <person name="Cerda-Olmedo E."/>
            <person name="Cheng J.-F."/>
            <person name="Dominguez A."/>
            <person name="Elias M."/>
            <person name="Eslava A.P."/>
            <person name="Glaser F."/>
            <person name="Grimwood J."/>
            <person name="Gutierrez G."/>
            <person name="Heitman J."/>
            <person name="Henrissat B."/>
            <person name="Iturriaga E.A."/>
            <person name="Lang B.F."/>
            <person name="Lavin J.L."/>
            <person name="Lee S."/>
            <person name="Li W."/>
            <person name="Lindquist E."/>
            <person name="Lopez-Garcia S."/>
            <person name="Luque E.M."/>
            <person name="Marcos A.T."/>
            <person name="Martin J."/>
            <person name="McCluskey K."/>
            <person name="Medina H.R."/>
            <person name="Miralles-Duran A."/>
            <person name="Miyazaki A."/>
            <person name="Munoz-Torres E."/>
            <person name="Oguiza J.A."/>
            <person name="Ohm R."/>
            <person name="Olmedo M."/>
            <person name="Orejas M."/>
            <person name="Ortiz-Castellanos L."/>
            <person name="Pisabarro A.G."/>
            <person name="Rodriguez-Romero J."/>
            <person name="Ruiz-Herrera J."/>
            <person name="Ruiz-Vazquez R."/>
            <person name="Sanz C."/>
            <person name="Schackwitz W."/>
            <person name="Schmutz J."/>
            <person name="Shahriari M."/>
            <person name="Shelest E."/>
            <person name="Silva-Franco F."/>
            <person name="Soanes D."/>
            <person name="Syed K."/>
            <person name="Tagua V.G."/>
            <person name="Talbot N.J."/>
            <person name="Thon M."/>
            <person name="De vries R.P."/>
            <person name="Wiebenga A."/>
            <person name="Yadav J.S."/>
            <person name="Braun E.L."/>
            <person name="Baker S."/>
            <person name="Garre V."/>
            <person name="Horwitz B."/>
            <person name="Torres-Martinez S."/>
            <person name="Idnurm A."/>
            <person name="Herrera-Estrella A."/>
            <person name="Gabaldon T."/>
            <person name="Grigoriev I.V."/>
        </authorList>
    </citation>
    <scope>NUCLEOTIDE SEQUENCE [LARGE SCALE GENOMIC DNA]</scope>
    <source>
        <strain evidence="6">NRRL 1555(-)</strain>
    </source>
</reference>
<dbReference type="Proteomes" id="UP000077315">
    <property type="component" value="Unassembled WGS sequence"/>
</dbReference>
<evidence type="ECO:0000259" key="4">
    <source>
        <dbReference type="Pfam" id="PF13193"/>
    </source>
</evidence>
<dbReference type="GeneID" id="29001314"/>
<evidence type="ECO:0000313" key="6">
    <source>
        <dbReference type="Proteomes" id="UP000077315"/>
    </source>
</evidence>
<dbReference type="Gene3D" id="3.40.50.12780">
    <property type="entry name" value="N-terminal domain of ligase-like"/>
    <property type="match status" value="1"/>
</dbReference>
<dbReference type="InterPro" id="IPR000873">
    <property type="entry name" value="AMP-dep_synth/lig_dom"/>
</dbReference>
<dbReference type="Pfam" id="PF00501">
    <property type="entry name" value="AMP-binding"/>
    <property type="match status" value="1"/>
</dbReference>
<dbReference type="InterPro" id="IPR045851">
    <property type="entry name" value="AMP-bd_C_sf"/>
</dbReference>
<dbReference type="RefSeq" id="XP_018297939.1">
    <property type="nucleotide sequence ID" value="XM_018440408.1"/>
</dbReference>
<protein>
    <recommendedName>
        <fullName evidence="7">AMP-dependent synthetase/ligase domain-containing protein</fullName>
    </recommendedName>
</protein>
<sequence>MYCTIDSTKTYPSTTVFEALFEQETDVPGDYKLFIDTDKPENNLTRDSLKRDILLFAQGLKDKYSFGPGDIMAVCAPNHLDWAIAVHAPPVIGAITASVRAIEGPENVIKDIMLVRPKIIIAHKETLETVKVAANAINLEYSRILIFGDETVDGFAPFRSVLMNHSTLATQVKLTLDELSTKPAYLYFTSGTTGTRKAVIITHDNVVITFCAKQIWLTYETRYLSYTNNAHASALIVAMSNCVKNGVQTYLLKDFTLQRLCEAIQQYKIQVFATQPWVSAALTRERFVSNYDLSSLEYAISAGSPLDPMTMIRFKNRHDATLCSFFGMTESLLIFQVSQEGARRGIPGSIGTLYPEFTVKLVGDNGKEVPHGSIGELCIKGRFVTTGYYKNAEATAAAIDKDGFYHCGDLVRVDDEGYFYYISRIKDIIKYYAYHISPPEIEYILLSHPGVSECCVVGDYSEELSTELPKAFVVLSMKSKYLSIDNLQEYANDRLPDYMRLRGGLVILNELPKSSLGKILRSTLRHQMGQPIKAIETKTNCVSKKPSILTMGQSTIA</sequence>
<dbReference type="InParanoid" id="A0A167QLY2"/>
<dbReference type="VEuPathDB" id="FungiDB:PHYBLDRAFT_58942"/>
<accession>A0A167QLY2</accession>
<dbReference type="STRING" id="763407.A0A167QLY2"/>
<keyword evidence="2" id="KW-0436">Ligase</keyword>
<evidence type="ECO:0000313" key="5">
    <source>
        <dbReference type="EMBL" id="OAD79899.1"/>
    </source>
</evidence>